<name>A0AAJ0CJG7_9HYPO</name>
<keyword evidence="2" id="KW-1185">Reference proteome</keyword>
<evidence type="ECO:0000313" key="1">
    <source>
        <dbReference type="EMBL" id="KAK2594181.1"/>
    </source>
</evidence>
<organism evidence="1 2">
    <name type="scientific">Conoideocrella luteorostrata</name>
    <dbReference type="NCBI Taxonomy" id="1105319"/>
    <lineage>
        <taxon>Eukaryota</taxon>
        <taxon>Fungi</taxon>
        <taxon>Dikarya</taxon>
        <taxon>Ascomycota</taxon>
        <taxon>Pezizomycotina</taxon>
        <taxon>Sordariomycetes</taxon>
        <taxon>Hypocreomycetidae</taxon>
        <taxon>Hypocreales</taxon>
        <taxon>Clavicipitaceae</taxon>
        <taxon>Conoideocrella</taxon>
    </lineage>
</organism>
<accession>A0AAJ0CJG7</accession>
<protein>
    <recommendedName>
        <fullName evidence="3">Knr4/Smi1-like domain-containing protein</fullName>
    </recommendedName>
</protein>
<reference evidence="1" key="1">
    <citation type="submission" date="2023-06" db="EMBL/GenBank/DDBJ databases">
        <title>Conoideocrella luteorostrata (Hypocreales: Clavicipitaceae), a potential biocontrol fungus for elongate hemlock scale in United States Christmas tree production areas.</title>
        <authorList>
            <person name="Barrett H."/>
            <person name="Lovett B."/>
            <person name="Macias A.M."/>
            <person name="Stajich J.E."/>
            <person name="Kasson M.T."/>
        </authorList>
    </citation>
    <scope>NUCLEOTIDE SEQUENCE</scope>
    <source>
        <strain evidence="1">ARSEF 14590</strain>
    </source>
</reference>
<sequence>MDVNYHDLREWVWHMPEQAIRTRERILSGKPLFDDTGRDAWSSIKSLYVLLVVSGDRELADQLLQTFMQASADEQSSSSPLSKDIAVACSYSGLRPANLPQDSPEDPSEQSVIHSIVEGAKKPDFDIGNPAFFQLQKWTDKTILETCPDPNAPPKHQKPHSWRESDDAVTHGNCARLLCQVPEGEVPRREAVEEAFEALKALFTKVPKRMSAENPRVAIPHSQIFPLSIYFLIALNLGKREEALEAIDLAFSKIEWSADDFLDLPVFWALILDRTTKPKNTGVPLGPEEARSALNTITEALLTRKENGKPIDDFAGLSWRDLLRRFSEAEFHRRRREHSRGEEGYNDELLESPSDVLLPPLTPADIAEAEAKLGPIPQDIKDMSLVARGFKGGWHFAGGGFPGIQDVWEEDMEEHVIYLDIHGDQADVEIRTEQLPDGTMCTVREHCVYIDGSQRRQKKAVPDMCWVCDGTVENDDFLHVICPPRVWKGINPGEVKKGEYRVFNYAHWTDGPQDGEFDCMRDWIVWLTKSLEE</sequence>
<gene>
    <name evidence="1" type="ORF">QQS21_008120</name>
</gene>
<proteinExistence type="predicted"/>
<comment type="caution">
    <text evidence="1">The sequence shown here is derived from an EMBL/GenBank/DDBJ whole genome shotgun (WGS) entry which is preliminary data.</text>
</comment>
<evidence type="ECO:0008006" key="3">
    <source>
        <dbReference type="Google" id="ProtNLM"/>
    </source>
</evidence>
<dbReference type="Proteomes" id="UP001251528">
    <property type="component" value="Unassembled WGS sequence"/>
</dbReference>
<dbReference type="AlphaFoldDB" id="A0AAJ0CJG7"/>
<dbReference type="EMBL" id="JASWJB010000178">
    <property type="protein sequence ID" value="KAK2594181.1"/>
    <property type="molecule type" value="Genomic_DNA"/>
</dbReference>
<evidence type="ECO:0000313" key="2">
    <source>
        <dbReference type="Proteomes" id="UP001251528"/>
    </source>
</evidence>